<dbReference type="Gene3D" id="4.10.240.10">
    <property type="entry name" value="Zn(2)-C6 fungal-type DNA-binding domain"/>
    <property type="match status" value="1"/>
</dbReference>
<dbReference type="GO" id="GO:0000981">
    <property type="term" value="F:DNA-binding transcription factor activity, RNA polymerase II-specific"/>
    <property type="evidence" value="ECO:0007669"/>
    <property type="project" value="InterPro"/>
</dbReference>
<name>A0A0D2DK49_9EURO</name>
<dbReference type="CDD" id="cd00067">
    <property type="entry name" value="GAL4"/>
    <property type="match status" value="1"/>
</dbReference>
<keyword evidence="4" id="KW-0238">DNA-binding</keyword>
<evidence type="ECO:0000256" key="6">
    <source>
        <dbReference type="ARBA" id="ARBA00023242"/>
    </source>
</evidence>
<dbReference type="GO" id="GO:0008270">
    <property type="term" value="F:zinc ion binding"/>
    <property type="evidence" value="ECO:0007669"/>
    <property type="project" value="InterPro"/>
</dbReference>
<dbReference type="SMART" id="SM00906">
    <property type="entry name" value="Fungal_trans"/>
    <property type="match status" value="1"/>
</dbReference>
<dbReference type="GeneID" id="27358391"/>
<dbReference type="Proteomes" id="UP000053342">
    <property type="component" value="Unassembled WGS sequence"/>
</dbReference>
<dbReference type="GO" id="GO:0006351">
    <property type="term" value="P:DNA-templated transcription"/>
    <property type="evidence" value="ECO:0007669"/>
    <property type="project" value="InterPro"/>
</dbReference>
<evidence type="ECO:0000256" key="2">
    <source>
        <dbReference type="ARBA" id="ARBA00022833"/>
    </source>
</evidence>
<sequence>MNSPPPIRRRANLVCIRCHEKKIKCDVSSQRHAWGCTQCVYAQETCRIRPSRRKGHRKRRNNGEATDVAFDAHDARFHGRSLQLASAQDKKDSLSLLQETPMRDGETYDTERNTQTSPTLLPQSMNIDTPEQGYLGQSGFMPIFSQRAQPNLVHSGPDDSDASSLSIARILRQSYAETYLEFCFPWCPILEKQDLISQSPFADSILLQQALALLGTIINPPMLQHASPQTYYERMKTLFYSNYEKNSLVRIVAITLVYWWSAGPPNLVSMDSQYWWNSVAVRLAQEIGLHREVSAGHVFRPGETASLRRLVWWTLFARERMTAICQGRPCIIHPEDCNVRLPTIEDFPENRSSQAILFTNWVKVCAIVGDVSKYLVNRNESTDFPIDLAQRLIDWVHALPDHLQLPFTASQSTHFDRHLYQLHLPYLAAITLLYMTPSAQPLPKAYTAAILSASCVARIFEDYLARGHIRFLPGVSGWCISIAILALLHARQVDRLKAGASEQIEILYLALKETSKLWHSSKMFLLGFEKLLNGPQPPNSRATTSAPLVTSVGSEAIDDLAGVDVVNYLDFFPTATIETSQLFEILLTENPPNIFMGAAWANDLTMQLHDLFDQPFEDVSFDSLML</sequence>
<feature type="compositionally biased region" description="Basic and acidic residues" evidence="7">
    <location>
        <begin position="101"/>
        <end position="112"/>
    </location>
</feature>
<dbReference type="AlphaFoldDB" id="A0A0D2DK49"/>
<accession>A0A0D2DK49</accession>
<dbReference type="SUPFAM" id="SSF57701">
    <property type="entry name" value="Zn2/Cys6 DNA-binding domain"/>
    <property type="match status" value="1"/>
</dbReference>
<feature type="compositionally biased region" description="Polar residues" evidence="7">
    <location>
        <begin position="113"/>
        <end position="126"/>
    </location>
</feature>
<dbReference type="InterPro" id="IPR036864">
    <property type="entry name" value="Zn2-C6_fun-type_DNA-bd_sf"/>
</dbReference>
<evidence type="ECO:0000256" key="4">
    <source>
        <dbReference type="ARBA" id="ARBA00023125"/>
    </source>
</evidence>
<dbReference type="EMBL" id="KN847336">
    <property type="protein sequence ID" value="KIW42805.1"/>
    <property type="molecule type" value="Genomic_DNA"/>
</dbReference>
<evidence type="ECO:0000313" key="10">
    <source>
        <dbReference type="Proteomes" id="UP000053342"/>
    </source>
</evidence>
<gene>
    <name evidence="9" type="ORF">PV06_06317</name>
</gene>
<evidence type="ECO:0000256" key="5">
    <source>
        <dbReference type="ARBA" id="ARBA00023163"/>
    </source>
</evidence>
<dbReference type="InterPro" id="IPR001138">
    <property type="entry name" value="Zn2Cys6_DnaBD"/>
</dbReference>
<dbReference type="Pfam" id="PF04082">
    <property type="entry name" value="Fungal_trans"/>
    <property type="match status" value="1"/>
</dbReference>
<dbReference type="Pfam" id="PF00172">
    <property type="entry name" value="Zn_clus"/>
    <property type="match status" value="1"/>
</dbReference>
<keyword evidence="2" id="KW-0862">Zinc</keyword>
<evidence type="ECO:0000259" key="8">
    <source>
        <dbReference type="PROSITE" id="PS00463"/>
    </source>
</evidence>
<dbReference type="PROSITE" id="PS00463">
    <property type="entry name" value="ZN2_CY6_FUNGAL_1"/>
    <property type="match status" value="1"/>
</dbReference>
<evidence type="ECO:0000256" key="1">
    <source>
        <dbReference type="ARBA" id="ARBA00022723"/>
    </source>
</evidence>
<dbReference type="PANTHER" id="PTHR47171">
    <property type="entry name" value="FARA-RELATED"/>
    <property type="match status" value="1"/>
</dbReference>
<evidence type="ECO:0000256" key="3">
    <source>
        <dbReference type="ARBA" id="ARBA00023015"/>
    </source>
</evidence>
<feature type="domain" description="Zn(2)-C6 fungal-type" evidence="8">
    <location>
        <begin position="14"/>
        <end position="46"/>
    </location>
</feature>
<keyword evidence="3" id="KW-0805">Transcription regulation</keyword>
<keyword evidence="10" id="KW-1185">Reference proteome</keyword>
<keyword evidence="1" id="KW-0479">Metal-binding</keyword>
<keyword evidence="6" id="KW-0539">Nucleus</keyword>
<dbReference type="HOGENOM" id="CLU_007427_1_0_1"/>
<dbReference type="PANTHER" id="PTHR47171:SF5">
    <property type="entry name" value="ZN(II)2CYS6 TRANSCRIPTION FACTOR (EUROFUNG)"/>
    <property type="match status" value="1"/>
</dbReference>
<dbReference type="InterPro" id="IPR052073">
    <property type="entry name" value="Amide_Lactam_Regulators"/>
</dbReference>
<reference evidence="9 10" key="1">
    <citation type="submission" date="2015-01" db="EMBL/GenBank/DDBJ databases">
        <title>The Genome Sequence of Exophiala oligosperma CBS72588.</title>
        <authorList>
            <consortium name="The Broad Institute Genomics Platform"/>
            <person name="Cuomo C."/>
            <person name="de Hoog S."/>
            <person name="Gorbushina A."/>
            <person name="Stielow B."/>
            <person name="Teixiera M."/>
            <person name="Abouelleil A."/>
            <person name="Chapman S.B."/>
            <person name="Priest M."/>
            <person name="Young S.K."/>
            <person name="Wortman J."/>
            <person name="Nusbaum C."/>
            <person name="Birren B."/>
        </authorList>
    </citation>
    <scope>NUCLEOTIDE SEQUENCE [LARGE SCALE GENOMIC DNA]</scope>
    <source>
        <strain evidence="9 10">CBS 72588</strain>
    </source>
</reference>
<feature type="region of interest" description="Disordered" evidence="7">
    <location>
        <begin position="99"/>
        <end position="126"/>
    </location>
</feature>
<dbReference type="InterPro" id="IPR007219">
    <property type="entry name" value="XnlR_reg_dom"/>
</dbReference>
<proteinExistence type="predicted"/>
<evidence type="ECO:0000313" key="9">
    <source>
        <dbReference type="EMBL" id="KIW42805.1"/>
    </source>
</evidence>
<dbReference type="OrthoDB" id="39175at2759"/>
<dbReference type="VEuPathDB" id="FungiDB:PV06_06317"/>
<keyword evidence="5" id="KW-0804">Transcription</keyword>
<dbReference type="CDD" id="cd12148">
    <property type="entry name" value="fungal_TF_MHR"/>
    <property type="match status" value="1"/>
</dbReference>
<protein>
    <recommendedName>
        <fullName evidence="8">Zn(2)-C6 fungal-type domain-containing protein</fullName>
    </recommendedName>
</protein>
<organism evidence="9 10">
    <name type="scientific">Exophiala oligosperma</name>
    <dbReference type="NCBI Taxonomy" id="215243"/>
    <lineage>
        <taxon>Eukaryota</taxon>
        <taxon>Fungi</taxon>
        <taxon>Dikarya</taxon>
        <taxon>Ascomycota</taxon>
        <taxon>Pezizomycotina</taxon>
        <taxon>Eurotiomycetes</taxon>
        <taxon>Chaetothyriomycetidae</taxon>
        <taxon>Chaetothyriales</taxon>
        <taxon>Herpotrichiellaceae</taxon>
        <taxon>Exophiala</taxon>
    </lineage>
</organism>
<dbReference type="GO" id="GO:0003677">
    <property type="term" value="F:DNA binding"/>
    <property type="evidence" value="ECO:0007669"/>
    <property type="project" value="UniProtKB-KW"/>
</dbReference>
<evidence type="ECO:0000256" key="7">
    <source>
        <dbReference type="SAM" id="MobiDB-lite"/>
    </source>
</evidence>
<dbReference type="RefSeq" id="XP_016263021.1">
    <property type="nucleotide sequence ID" value="XM_016407417.1"/>
</dbReference>